<dbReference type="EMBL" id="QYBA01000127">
    <property type="protein sequence ID" value="TKY91808.1"/>
    <property type="molecule type" value="Genomic_DNA"/>
</dbReference>
<proteinExistence type="predicted"/>
<feature type="non-terminal residue" evidence="1">
    <location>
        <position position="500"/>
    </location>
</feature>
<comment type="caution">
    <text evidence="1">The sequence shown here is derived from an EMBL/GenBank/DDBJ whole genome shotgun (WGS) entry which is preliminary data.</text>
</comment>
<protein>
    <submittedName>
        <fullName evidence="1">Uncharacterized protein</fullName>
    </submittedName>
</protein>
<gene>
    <name evidence="1" type="ORF">C5S46_03925</name>
</gene>
<evidence type="ECO:0000313" key="1">
    <source>
        <dbReference type="EMBL" id="TKY91808.1"/>
    </source>
</evidence>
<reference evidence="1" key="1">
    <citation type="submission" date="2018-09" db="EMBL/GenBank/DDBJ databases">
        <title>A genomic encyclopedia of anaerobic methanotrophic archaea.</title>
        <authorList>
            <person name="Skennerton C.T."/>
            <person name="Chadwick G.L."/>
            <person name="Laso-Perez R."/>
            <person name="Leu A.O."/>
            <person name="Speth D.R."/>
            <person name="Yu H."/>
            <person name="Morgan-Lang C."/>
            <person name="Hatzenpichler R."/>
            <person name="Goudeau D."/>
            <person name="Malmstrom R."/>
            <person name="Woyke T."/>
            <person name="Hallam S."/>
            <person name="Tyson G.W."/>
            <person name="Wegener G."/>
            <person name="Boetius A."/>
            <person name="Orphan V.J."/>
        </authorList>
    </citation>
    <scope>NUCLEOTIDE SEQUENCE</scope>
    <source>
        <strain evidence="1">CONS3730D10UFb2</strain>
    </source>
</reference>
<sequence>MQRLEEEEKKIGLLATNTLAEKIKDFFSLKSVLSINASTFGTFSKVTDIADVEIANYPKATNNSNTSIIIGDPFSVLEQVDDNYDLIIGDLPLGYKGADKRVEWKDGNINIKAKKNWIIILKSLFKLTRNGYGLFLVEPAILWSQEWKRFTAVFNDLGFYINAIFNSPKNILLPETSLRPIIILVSRSGGTGLFIAEISDADSVVSILRNLTENKSSHHLETGVFVNESVFKGFNNYKITKQIEKLQTQYKEFKELRLVDISTEISLGKQNKKFEEKTNALYIPRVCNTPVVYSLRQTTLKHQNYFQIVLDQSVVLNEYVSLFFSSDLGRLVLESLYGSTIFPTTTKKDLEQVSIPIPSINEQKIIITANHKLEKLEKSIDDFKRELSLNPKSPISIQDKIDDMLQILDSLSDVDRMRSLIRKGESKTLEFKQTFSLNIHTDIKDENIRKSSLKTIVAFLNTDGGNLLIGVGDEGNVTGLGGEMAKFRENEDKFLLNFNS</sequence>
<evidence type="ECO:0000313" key="2">
    <source>
        <dbReference type="Proteomes" id="UP000315423"/>
    </source>
</evidence>
<accession>A0AC61SAX7</accession>
<organism evidence="1 2">
    <name type="scientific">Candidatus Methanomarinus sp</name>
    <dbReference type="NCBI Taxonomy" id="3386244"/>
    <lineage>
        <taxon>Archaea</taxon>
        <taxon>Methanobacteriati</taxon>
        <taxon>Methanobacteriota</taxon>
        <taxon>Stenosarchaea group</taxon>
        <taxon>Methanomicrobia</taxon>
        <taxon>Methanosarcinales</taxon>
        <taxon>ANME-2 cluster</taxon>
        <taxon>Candidatus Methanocomedenaceae</taxon>
        <taxon>Candidatus Methanomarinus</taxon>
    </lineage>
</organism>
<name>A0AC61SAX7_9EURY</name>
<dbReference type="Proteomes" id="UP000315423">
    <property type="component" value="Unassembled WGS sequence"/>
</dbReference>